<proteinExistence type="predicted"/>
<accession>A0A8T0XIN4</accession>
<gene>
    <name evidence="3" type="ORF">PVAP13_1KG168700</name>
</gene>
<dbReference type="GO" id="GO:0001709">
    <property type="term" value="P:cell fate determination"/>
    <property type="evidence" value="ECO:0007669"/>
    <property type="project" value="TreeGrafter"/>
</dbReference>
<sequence length="128" mass="13609">MASCTAKATILLLLASLHCTRRSGVAHGNCDLFDNQARAALTGKVVEGKRQYRVTISNQCRCPQAEVVVRCLGLAGAATVDKAKIQLLGNDLCSVANGAPIVSRSPVIFTYAAKTQLYFPVVSAKLRC</sequence>
<comment type="caution">
    <text evidence="3">The sequence shown here is derived from an EMBL/GenBank/DDBJ whole genome shotgun (WGS) entry which is preliminary data.</text>
</comment>
<dbReference type="InterPro" id="IPR040361">
    <property type="entry name" value="TPD1"/>
</dbReference>
<evidence type="ECO:0000256" key="2">
    <source>
        <dbReference type="SAM" id="SignalP"/>
    </source>
</evidence>
<dbReference type="PANTHER" id="PTHR33184">
    <property type="entry name" value="PROTEIN TAPETUM DETERMINANT 1-LIKE-RELATED"/>
    <property type="match status" value="1"/>
</dbReference>
<keyword evidence="1 2" id="KW-0732">Signal</keyword>
<dbReference type="Pfam" id="PF24068">
    <property type="entry name" value="TPD1_C"/>
    <property type="match status" value="1"/>
</dbReference>
<name>A0A8T0XIN4_PANVG</name>
<dbReference type="PANTHER" id="PTHR33184:SF5">
    <property type="entry name" value="PUTATIVE-RELATED"/>
    <property type="match status" value="1"/>
</dbReference>
<organism evidence="3 4">
    <name type="scientific">Panicum virgatum</name>
    <name type="common">Blackwell switchgrass</name>
    <dbReference type="NCBI Taxonomy" id="38727"/>
    <lineage>
        <taxon>Eukaryota</taxon>
        <taxon>Viridiplantae</taxon>
        <taxon>Streptophyta</taxon>
        <taxon>Embryophyta</taxon>
        <taxon>Tracheophyta</taxon>
        <taxon>Spermatophyta</taxon>
        <taxon>Magnoliopsida</taxon>
        <taxon>Liliopsida</taxon>
        <taxon>Poales</taxon>
        <taxon>Poaceae</taxon>
        <taxon>PACMAD clade</taxon>
        <taxon>Panicoideae</taxon>
        <taxon>Panicodae</taxon>
        <taxon>Paniceae</taxon>
        <taxon>Panicinae</taxon>
        <taxon>Panicum</taxon>
        <taxon>Panicum sect. Hiantes</taxon>
    </lineage>
</organism>
<dbReference type="AlphaFoldDB" id="A0A8T0XIN4"/>
<dbReference type="Proteomes" id="UP000823388">
    <property type="component" value="Chromosome 1K"/>
</dbReference>
<evidence type="ECO:0000313" key="4">
    <source>
        <dbReference type="Proteomes" id="UP000823388"/>
    </source>
</evidence>
<protein>
    <submittedName>
        <fullName evidence="3">Uncharacterized protein</fullName>
    </submittedName>
</protein>
<feature type="signal peptide" evidence="2">
    <location>
        <begin position="1"/>
        <end position="22"/>
    </location>
</feature>
<dbReference type="EMBL" id="CM029037">
    <property type="protein sequence ID" value="KAG2657806.1"/>
    <property type="molecule type" value="Genomic_DNA"/>
</dbReference>
<reference evidence="3" key="1">
    <citation type="submission" date="2020-05" db="EMBL/GenBank/DDBJ databases">
        <title>WGS assembly of Panicum virgatum.</title>
        <authorList>
            <person name="Lovell J.T."/>
            <person name="Jenkins J."/>
            <person name="Shu S."/>
            <person name="Juenger T.E."/>
            <person name="Schmutz J."/>
        </authorList>
    </citation>
    <scope>NUCLEOTIDE SEQUENCE</scope>
    <source>
        <strain evidence="3">AP13</strain>
    </source>
</reference>
<feature type="chain" id="PRO_5035848840" evidence="2">
    <location>
        <begin position="23"/>
        <end position="128"/>
    </location>
</feature>
<evidence type="ECO:0000313" key="3">
    <source>
        <dbReference type="EMBL" id="KAG2657806.1"/>
    </source>
</evidence>
<keyword evidence="4" id="KW-1185">Reference proteome</keyword>
<evidence type="ECO:0000256" key="1">
    <source>
        <dbReference type="ARBA" id="ARBA00022729"/>
    </source>
</evidence>